<evidence type="ECO:0000313" key="3">
    <source>
        <dbReference type="Proteomes" id="UP000783934"/>
    </source>
</evidence>
<name>A0ABX0WSC6_9BURK</name>
<proteinExistence type="predicted"/>
<dbReference type="EMBL" id="JAATIZ010000003">
    <property type="protein sequence ID" value="NJB65673.1"/>
    <property type="molecule type" value="Genomic_DNA"/>
</dbReference>
<reference evidence="2 3" key="1">
    <citation type="submission" date="2020-03" db="EMBL/GenBank/DDBJ databases">
        <title>Genomic Encyclopedia of Type Strains, Phase IV (KMG-IV): sequencing the most valuable type-strain genomes for metagenomic binning, comparative biology and taxonomic classification.</title>
        <authorList>
            <person name="Goeker M."/>
        </authorList>
    </citation>
    <scope>NUCLEOTIDE SEQUENCE [LARGE SCALE GENOMIC DNA]</scope>
    <source>
        <strain evidence="2 3">DSM 26613</strain>
    </source>
</reference>
<protein>
    <submittedName>
        <fullName evidence="2">Uncharacterized protein</fullName>
    </submittedName>
</protein>
<sequence length="32" mass="3573">MAFTATQPAQPIHTEPNPAGNWPYPYDNADEQ</sequence>
<dbReference type="Proteomes" id="UP000783934">
    <property type="component" value="Unassembled WGS sequence"/>
</dbReference>
<evidence type="ECO:0000256" key="1">
    <source>
        <dbReference type="SAM" id="MobiDB-lite"/>
    </source>
</evidence>
<gene>
    <name evidence="2" type="ORF">GGR41_001922</name>
</gene>
<comment type="caution">
    <text evidence="2">The sequence shown here is derived from an EMBL/GenBank/DDBJ whole genome shotgun (WGS) entry which is preliminary data.</text>
</comment>
<accession>A0ABX0WSC6</accession>
<keyword evidence="3" id="KW-1185">Reference proteome</keyword>
<feature type="region of interest" description="Disordered" evidence="1">
    <location>
        <begin position="1"/>
        <end position="32"/>
    </location>
</feature>
<organism evidence="2 3">
    <name type="scientific">Paenalcaligenes hominis</name>
    <dbReference type="NCBI Taxonomy" id="643674"/>
    <lineage>
        <taxon>Bacteria</taxon>
        <taxon>Pseudomonadati</taxon>
        <taxon>Pseudomonadota</taxon>
        <taxon>Betaproteobacteria</taxon>
        <taxon>Burkholderiales</taxon>
        <taxon>Alcaligenaceae</taxon>
        <taxon>Paenalcaligenes</taxon>
    </lineage>
</organism>
<evidence type="ECO:0000313" key="2">
    <source>
        <dbReference type="EMBL" id="NJB65673.1"/>
    </source>
</evidence>